<protein>
    <submittedName>
        <fullName evidence="1">Tellurite resistance protein TerA</fullName>
    </submittedName>
</protein>
<dbReference type="Proteomes" id="UP001153328">
    <property type="component" value="Unassembled WGS sequence"/>
</dbReference>
<organism evidence="1 2">
    <name type="scientific">Actinacidiphila bryophytorum</name>
    <dbReference type="NCBI Taxonomy" id="1436133"/>
    <lineage>
        <taxon>Bacteria</taxon>
        <taxon>Bacillati</taxon>
        <taxon>Actinomycetota</taxon>
        <taxon>Actinomycetes</taxon>
        <taxon>Kitasatosporales</taxon>
        <taxon>Streptomycetaceae</taxon>
        <taxon>Actinacidiphila</taxon>
    </lineage>
</organism>
<dbReference type="PANTHER" id="PTHR32097:SF4">
    <property type="entry name" value="GENERAL STRESS PROTEIN 16U"/>
    <property type="match status" value="1"/>
</dbReference>
<evidence type="ECO:0000313" key="1">
    <source>
        <dbReference type="EMBL" id="CAG7619392.1"/>
    </source>
</evidence>
<dbReference type="PANTHER" id="PTHR32097">
    <property type="entry name" value="CAMP-BINDING PROTEIN 1-RELATED"/>
    <property type="match status" value="1"/>
</dbReference>
<comment type="caution">
    <text evidence="1">The sequence shown here is derived from an EMBL/GenBank/DDBJ whole genome shotgun (WGS) entry which is preliminary data.</text>
</comment>
<evidence type="ECO:0000313" key="2">
    <source>
        <dbReference type="Proteomes" id="UP001153328"/>
    </source>
</evidence>
<name>A0A9W4GYZ7_9ACTN</name>
<sequence>MLLRRGESVRLPTAEVRLEFGRGTGPGIPRADMCALLLAGGAPRGAGDLVDADVPEHASGAVTHARSTAEDGTVVDTLVIGLASLERAITTVLVVIRAEGGPLGRIPGLRLHALPAGAHQEAVRLDCGGVTGGRMLVVGECYRDAAGERWRLRAVALAAPLLPAKPRHAPPPPRVVLPAAGTCAGPGLLRIAFEAAEDHGGTGVDLCALFELADGRTGVVQPLGGAAGALRLPPYVRLDGDRLAVNLDHAERFRRILVFLALRGPGRTFADVRGTVTVRPEHGHAQDFGLEPPDGCDSTACALLLLTREGDDALRVRREARYLAVREGVSPQRTVDYAYGWGLAWTPATS</sequence>
<dbReference type="Gene3D" id="2.60.60.30">
    <property type="entry name" value="sav2460 like domains"/>
    <property type="match status" value="1"/>
</dbReference>
<keyword evidence="2" id="KW-1185">Reference proteome</keyword>
<dbReference type="InterPro" id="IPR051324">
    <property type="entry name" value="Stress/Tellurium_Resist"/>
</dbReference>
<dbReference type="AlphaFoldDB" id="A0A9W4GYZ7"/>
<accession>A0A9W4GYZ7</accession>
<dbReference type="EMBL" id="CAJVAX010000005">
    <property type="protein sequence ID" value="CAG7619392.1"/>
    <property type="molecule type" value="Genomic_DNA"/>
</dbReference>
<proteinExistence type="predicted"/>
<gene>
    <name evidence="1" type="ORF">SBRY_130077</name>
</gene>
<reference evidence="1" key="1">
    <citation type="submission" date="2021-06" db="EMBL/GenBank/DDBJ databases">
        <authorList>
            <person name="Arsene-Ploetze F."/>
        </authorList>
    </citation>
    <scope>NUCLEOTIDE SEQUENCE</scope>
    <source>
        <strain evidence="1">SBRY1</strain>
    </source>
</reference>